<dbReference type="CDD" id="cd00038">
    <property type="entry name" value="CAP_ED"/>
    <property type="match status" value="1"/>
</dbReference>
<keyword evidence="11 16" id="KW-0472">Membrane</keyword>
<dbReference type="InterPro" id="IPR035965">
    <property type="entry name" value="PAS-like_dom_sf"/>
</dbReference>
<dbReference type="Gene3D" id="3.30.450.20">
    <property type="entry name" value="PAS domain"/>
    <property type="match status" value="1"/>
</dbReference>
<dbReference type="Gene3D" id="1.10.1200.260">
    <property type="match status" value="1"/>
</dbReference>
<evidence type="ECO:0000313" key="20">
    <source>
        <dbReference type="Proteomes" id="UP000830375"/>
    </source>
</evidence>
<accession>A0ABQ8MU69</accession>
<keyword evidence="20" id="KW-1185">Reference proteome</keyword>
<keyword evidence="7" id="KW-0851">Voltage-gated channel</keyword>
<dbReference type="InterPro" id="IPR000014">
    <property type="entry name" value="PAS"/>
</dbReference>
<feature type="domain" description="PAS" evidence="18">
    <location>
        <begin position="14"/>
        <end position="90"/>
    </location>
</feature>
<evidence type="ECO:0000256" key="10">
    <source>
        <dbReference type="ARBA" id="ARBA00023065"/>
    </source>
</evidence>
<dbReference type="PRINTS" id="PR01463">
    <property type="entry name" value="EAGCHANLFMLY"/>
</dbReference>
<feature type="transmembrane region" description="Helical" evidence="16">
    <location>
        <begin position="416"/>
        <end position="440"/>
    </location>
</feature>
<evidence type="ECO:0000256" key="12">
    <source>
        <dbReference type="ARBA" id="ARBA00023303"/>
    </source>
</evidence>
<dbReference type="PROSITE" id="PS50112">
    <property type="entry name" value="PAS"/>
    <property type="match status" value="1"/>
</dbReference>
<keyword evidence="14" id="KW-0175">Coiled coil</keyword>
<protein>
    <submittedName>
        <fullName evidence="19">Potassium voltage-gated channel subfamily H member 8</fullName>
    </submittedName>
</protein>
<dbReference type="Gene3D" id="1.10.287.70">
    <property type="match status" value="1"/>
</dbReference>
<proteinExistence type="predicted"/>
<dbReference type="InterPro" id="IPR003938">
    <property type="entry name" value="K_chnl_volt-dep_EAG/ELK/ERG"/>
</dbReference>
<keyword evidence="8" id="KW-0630">Potassium</keyword>
<evidence type="ECO:0000256" key="3">
    <source>
        <dbReference type="ARBA" id="ARBA00022475"/>
    </source>
</evidence>
<dbReference type="Gene3D" id="2.60.120.10">
    <property type="entry name" value="Jelly Rolls"/>
    <property type="match status" value="1"/>
</dbReference>
<evidence type="ECO:0000256" key="5">
    <source>
        <dbReference type="ARBA" id="ARBA00022692"/>
    </source>
</evidence>
<keyword evidence="9 16" id="KW-1133">Transmembrane helix</keyword>
<dbReference type="CDD" id="cd00130">
    <property type="entry name" value="PAS"/>
    <property type="match status" value="1"/>
</dbReference>
<reference evidence="19 20" key="1">
    <citation type="submission" date="2022-01" db="EMBL/GenBank/DDBJ databases">
        <title>A high-quality chromosome-level genome assembly of rohu carp, Labeo rohita.</title>
        <authorList>
            <person name="Arick M.A. II"/>
            <person name="Hsu C.-Y."/>
            <person name="Magbanua Z."/>
            <person name="Pechanova O."/>
            <person name="Grover C."/>
            <person name="Miller E."/>
            <person name="Thrash A."/>
            <person name="Ezzel L."/>
            <person name="Alam S."/>
            <person name="Benzie J."/>
            <person name="Hamilton M."/>
            <person name="Karsi A."/>
            <person name="Lawrence M.L."/>
            <person name="Peterson D.G."/>
        </authorList>
    </citation>
    <scope>NUCLEOTIDE SEQUENCE [LARGE SCALE GENOMIC DNA]</scope>
    <source>
        <strain evidence="20">BAU-BD-2019</strain>
        <tissue evidence="19">Blood</tissue>
    </source>
</reference>
<comment type="caution">
    <text evidence="19">The sequence shown here is derived from an EMBL/GenBank/DDBJ whole genome shotgun (WGS) entry which is preliminary data.</text>
</comment>
<feature type="transmembrane region" description="Helical" evidence="16">
    <location>
        <begin position="340"/>
        <end position="360"/>
    </location>
</feature>
<evidence type="ECO:0000256" key="9">
    <source>
        <dbReference type="ARBA" id="ARBA00022989"/>
    </source>
</evidence>
<evidence type="ECO:0000256" key="6">
    <source>
        <dbReference type="ARBA" id="ARBA00022826"/>
    </source>
</evidence>
<keyword evidence="3" id="KW-1003">Cell membrane</keyword>
<evidence type="ECO:0000256" key="4">
    <source>
        <dbReference type="ARBA" id="ARBA00022538"/>
    </source>
</evidence>
<evidence type="ECO:0000256" key="14">
    <source>
        <dbReference type="SAM" id="Coils"/>
    </source>
</evidence>
<keyword evidence="12" id="KW-0407">Ion channel</keyword>
<dbReference type="Pfam" id="PF13426">
    <property type="entry name" value="PAS_9"/>
    <property type="match status" value="1"/>
</dbReference>
<feature type="transmembrane region" description="Helical" evidence="16">
    <location>
        <begin position="387"/>
        <end position="409"/>
    </location>
</feature>
<evidence type="ECO:0000256" key="7">
    <source>
        <dbReference type="ARBA" id="ARBA00022882"/>
    </source>
</evidence>
<evidence type="ECO:0000259" key="18">
    <source>
        <dbReference type="PROSITE" id="PS50112"/>
    </source>
</evidence>
<dbReference type="InterPro" id="IPR003967">
    <property type="entry name" value="K_chnl_volt-dep_ERG"/>
</dbReference>
<dbReference type="PROSITE" id="PS50042">
    <property type="entry name" value="CNMP_BINDING_3"/>
    <property type="match status" value="1"/>
</dbReference>
<dbReference type="InterPro" id="IPR050818">
    <property type="entry name" value="KCNH_animal-type"/>
</dbReference>
<dbReference type="Pfam" id="PF00520">
    <property type="entry name" value="Ion_trans"/>
    <property type="match status" value="1"/>
</dbReference>
<dbReference type="SUPFAM" id="SSF55785">
    <property type="entry name" value="PYP-like sensor domain (PAS domain)"/>
    <property type="match status" value="1"/>
</dbReference>
<dbReference type="Pfam" id="PF00027">
    <property type="entry name" value="cNMP_binding"/>
    <property type="match status" value="1"/>
</dbReference>
<keyword evidence="6" id="KW-0631">Potassium channel</keyword>
<feature type="transmembrane region" description="Helical" evidence="16">
    <location>
        <begin position="291"/>
        <end position="319"/>
    </location>
</feature>
<dbReference type="Proteomes" id="UP000830375">
    <property type="component" value="Unassembled WGS sequence"/>
</dbReference>
<dbReference type="InterPro" id="IPR014710">
    <property type="entry name" value="RmlC-like_jellyroll"/>
</dbReference>
<dbReference type="SUPFAM" id="SSF81324">
    <property type="entry name" value="Voltage-gated potassium channels"/>
    <property type="match status" value="1"/>
</dbReference>
<comment type="catalytic activity">
    <reaction evidence="13">
        <text>K(+)(in) = K(+)(out)</text>
        <dbReference type="Rhea" id="RHEA:29463"/>
        <dbReference type="ChEBI" id="CHEBI:29103"/>
    </reaction>
</comment>
<organism evidence="19 20">
    <name type="scientific">Labeo rohita</name>
    <name type="common">Indian major carp</name>
    <name type="synonym">Cyprinus rohita</name>
    <dbReference type="NCBI Taxonomy" id="84645"/>
    <lineage>
        <taxon>Eukaryota</taxon>
        <taxon>Metazoa</taxon>
        <taxon>Chordata</taxon>
        <taxon>Craniata</taxon>
        <taxon>Vertebrata</taxon>
        <taxon>Euteleostomi</taxon>
        <taxon>Actinopterygii</taxon>
        <taxon>Neopterygii</taxon>
        <taxon>Teleostei</taxon>
        <taxon>Ostariophysi</taxon>
        <taxon>Cypriniformes</taxon>
        <taxon>Cyprinidae</taxon>
        <taxon>Labeoninae</taxon>
        <taxon>Labeonini</taxon>
        <taxon>Labeo</taxon>
    </lineage>
</organism>
<keyword evidence="10" id="KW-0406">Ion transport</keyword>
<feature type="region of interest" description="Disordered" evidence="15">
    <location>
        <begin position="121"/>
        <end position="147"/>
    </location>
</feature>
<evidence type="ECO:0000256" key="8">
    <source>
        <dbReference type="ARBA" id="ARBA00022958"/>
    </source>
</evidence>
<dbReference type="SUPFAM" id="SSF51206">
    <property type="entry name" value="cAMP-binding domain-like"/>
    <property type="match status" value="1"/>
</dbReference>
<keyword evidence="5 16" id="KW-0812">Transmembrane</keyword>
<keyword evidence="2" id="KW-0813">Transport</keyword>
<dbReference type="InterPro" id="IPR018490">
    <property type="entry name" value="cNMP-bd_dom_sf"/>
</dbReference>
<evidence type="ECO:0000256" key="1">
    <source>
        <dbReference type="ARBA" id="ARBA00004651"/>
    </source>
</evidence>
<keyword evidence="4" id="KW-0633">Potassium transport</keyword>
<evidence type="ECO:0000256" key="11">
    <source>
        <dbReference type="ARBA" id="ARBA00023136"/>
    </source>
</evidence>
<feature type="domain" description="Cyclic nucleotide-binding" evidence="17">
    <location>
        <begin position="510"/>
        <end position="574"/>
    </location>
</feature>
<sequence>MPVMKGLLAPQNTFLDTIAKRFDGTHSNFLLGNAQGSRGYPIVYCSDGFCELTGFARTEVMKKTCTCQFLHGQETSERVTQQVEKTLEGQREFQTEVRYYRKNGEVVLFLLSFKNITDSYGKSHPGSTTEEDGTHNRKSGRTHLSQARERGRSVLYHLTCQFTNRSKRKLPNNVFSQPTLPEYKVASVQKSRFILLHYSVCKALWDWLILLATFYVAVTVPYNVCFSAPDDSEPDNPDCDSASRTTIVSDIAVEMLFILDIILNFRTTYVGPAGQVVYDARSICLHYCTTWFVLDLIAALPFDLLYLFNISVTSLVHLLKTVRLLRLLRLLQKLDGYSQYSAVVLTLLMSVFALLAHWLACWLQELGKRLETPYTNGTVGGPSLRSAYIASLYFTLSSLTSVGFGNVCANTDAEKIFSICTMLIGALMHAVVFGNVTAIIQRMYSRRSLYHTRMKDLKDFIRVHRLPQQLKQRMLEYFQTTWSVNNGINANELRADIAMHLNKDILQLPLFSSASRGCLRSLSLHIKTSFCAPGEYLIRHGDALHAQHFVCSGSLEVLKDGMVLAILGKGDLIGADLPGKDQVIKANADVKALTYCDLQYISVRALQERMANRKEAERDTHALIARIDCFRERSLSVGMSQAYSALRSKAVSDMKSSVTAFQFDPPRGIEPLNSLLREDEIDERVAFIKNSLREEKWESGAVFKRGWSVSTEERDSCSGPSQILSLNSTPTDVYVYVCDIRVGRQQLIWMCLNQDRFDDSKLPFIVEADQEDDAGHDLGRKPLLSGLGCPSSQSNLSAMLGEEFRHLSMLRLCRSPIKSSRVQSPSLQMPPHEELSPAAVPAPRIDKSSCHRPAKLLIPTLNYPFQVGANLLLETEEVRQSLRQLNTEMNHLNQEVSSLTKELHEMMQFLHTHVTPPHFASSFSPFSSFSCHTSSNCTNVASSTADWPSRLAYNMSAGPCLQPEVSLRDSLGSRHTCICSGSHSQERGSVLGQEGDIELLHQAPSPHSTYFPCCPDQERVATLGVESQQNSYQTSKTTPNSPYLGHHVPRNGGSLLGLAAFPSNVSVPQVRSGSPGNTLSLCTHNIQSQSHPSLNAQMTSDLHTRAPPPIHLSVTPTGPSEPLIAVSSLSHSGICSSSLLHFPTGPRQNDLVGSSPVHTLEPVVSSNGEKQGKPGLAGERHTDVTATSEYA</sequence>
<evidence type="ECO:0000259" key="17">
    <source>
        <dbReference type="PROSITE" id="PS50042"/>
    </source>
</evidence>
<dbReference type="EMBL" id="JACTAM010000003">
    <property type="protein sequence ID" value="KAI2666378.1"/>
    <property type="molecule type" value="Genomic_DNA"/>
</dbReference>
<dbReference type="SMART" id="SM00100">
    <property type="entry name" value="cNMP"/>
    <property type="match status" value="1"/>
</dbReference>
<feature type="coiled-coil region" evidence="14">
    <location>
        <begin position="875"/>
        <end position="902"/>
    </location>
</feature>
<evidence type="ECO:0000256" key="13">
    <source>
        <dbReference type="ARBA" id="ARBA00034430"/>
    </source>
</evidence>
<name>A0ABQ8MU69_LABRO</name>
<dbReference type="PANTHER" id="PTHR10217:SF630">
    <property type="entry name" value="POTASSIUM VOLTAGE-GATED CHANNEL SUBFAMILY H MEMBER 4"/>
    <property type="match status" value="1"/>
</dbReference>
<comment type="subcellular location">
    <subcellularLocation>
        <location evidence="1">Cell membrane</location>
        <topology evidence="1">Multi-pass membrane protein</topology>
    </subcellularLocation>
</comment>
<dbReference type="PANTHER" id="PTHR10217">
    <property type="entry name" value="VOLTAGE AND LIGAND GATED POTASSIUM CHANNEL"/>
    <property type="match status" value="1"/>
</dbReference>
<gene>
    <name evidence="19" type="ORF">H4Q32_010229</name>
</gene>
<evidence type="ECO:0000256" key="15">
    <source>
        <dbReference type="SAM" id="MobiDB-lite"/>
    </source>
</evidence>
<feature type="region of interest" description="Disordered" evidence="15">
    <location>
        <begin position="1146"/>
        <end position="1191"/>
    </location>
</feature>
<evidence type="ECO:0000256" key="16">
    <source>
        <dbReference type="SAM" id="Phobius"/>
    </source>
</evidence>
<dbReference type="PRINTS" id="PR01470">
    <property type="entry name" value="ERGCHANNEL"/>
</dbReference>
<evidence type="ECO:0000313" key="19">
    <source>
        <dbReference type="EMBL" id="KAI2666378.1"/>
    </source>
</evidence>
<dbReference type="NCBIfam" id="TIGR00229">
    <property type="entry name" value="sensory_box"/>
    <property type="match status" value="1"/>
</dbReference>
<dbReference type="InterPro" id="IPR000595">
    <property type="entry name" value="cNMP-bd_dom"/>
</dbReference>
<evidence type="ECO:0000256" key="2">
    <source>
        <dbReference type="ARBA" id="ARBA00022448"/>
    </source>
</evidence>
<dbReference type="InterPro" id="IPR005821">
    <property type="entry name" value="Ion_trans_dom"/>
</dbReference>